<sequence>MRDPVAEAAAVAPAICRRRRLLTEEDILHPFRDGRAMAWSLVRWGTCPAVGWDLSGVGWLRALIAAHGVKRLRRARSQGGEAMGPAYGVVIR</sequence>
<evidence type="ECO:0008006" key="3">
    <source>
        <dbReference type="Google" id="ProtNLM"/>
    </source>
</evidence>
<dbReference type="EMBL" id="BMWC01000003">
    <property type="protein sequence ID" value="GGW95158.1"/>
    <property type="molecule type" value="Genomic_DNA"/>
</dbReference>
<protein>
    <recommendedName>
        <fullName evidence="3">Transposase</fullName>
    </recommendedName>
</protein>
<name>A0ABQ2X2P5_9ACTN</name>
<gene>
    <name evidence="1" type="ORF">GCM10010383_25920</name>
</gene>
<proteinExistence type="predicted"/>
<evidence type="ECO:0000313" key="1">
    <source>
        <dbReference type="EMBL" id="GGW95158.1"/>
    </source>
</evidence>
<accession>A0ABQ2X2P5</accession>
<reference evidence="2" key="1">
    <citation type="journal article" date="2019" name="Int. J. Syst. Evol. Microbiol.">
        <title>The Global Catalogue of Microorganisms (GCM) 10K type strain sequencing project: providing services to taxonomists for standard genome sequencing and annotation.</title>
        <authorList>
            <consortium name="The Broad Institute Genomics Platform"/>
            <consortium name="The Broad Institute Genome Sequencing Center for Infectious Disease"/>
            <person name="Wu L."/>
            <person name="Ma J."/>
        </authorList>
    </citation>
    <scope>NUCLEOTIDE SEQUENCE [LARGE SCALE GENOMIC DNA]</scope>
    <source>
        <strain evidence="2">JCM 4866</strain>
    </source>
</reference>
<comment type="caution">
    <text evidence="1">The sequence shown here is derived from an EMBL/GenBank/DDBJ whole genome shotgun (WGS) entry which is preliminary data.</text>
</comment>
<dbReference type="Proteomes" id="UP000617743">
    <property type="component" value="Unassembled WGS sequence"/>
</dbReference>
<keyword evidence="2" id="KW-1185">Reference proteome</keyword>
<evidence type="ECO:0000313" key="2">
    <source>
        <dbReference type="Proteomes" id="UP000617743"/>
    </source>
</evidence>
<organism evidence="1 2">
    <name type="scientific">Streptomyces lomondensis</name>
    <dbReference type="NCBI Taxonomy" id="68229"/>
    <lineage>
        <taxon>Bacteria</taxon>
        <taxon>Bacillati</taxon>
        <taxon>Actinomycetota</taxon>
        <taxon>Actinomycetes</taxon>
        <taxon>Kitasatosporales</taxon>
        <taxon>Streptomycetaceae</taxon>
        <taxon>Streptomyces</taxon>
    </lineage>
</organism>